<dbReference type="AlphaFoldDB" id="A0A482XQ87"/>
<organism evidence="1 2">
    <name type="scientific">Laodelphax striatellus</name>
    <name type="common">Small brown planthopper</name>
    <name type="synonym">Delphax striatella</name>
    <dbReference type="NCBI Taxonomy" id="195883"/>
    <lineage>
        <taxon>Eukaryota</taxon>
        <taxon>Metazoa</taxon>
        <taxon>Ecdysozoa</taxon>
        <taxon>Arthropoda</taxon>
        <taxon>Hexapoda</taxon>
        <taxon>Insecta</taxon>
        <taxon>Pterygota</taxon>
        <taxon>Neoptera</taxon>
        <taxon>Paraneoptera</taxon>
        <taxon>Hemiptera</taxon>
        <taxon>Auchenorrhyncha</taxon>
        <taxon>Fulgoroidea</taxon>
        <taxon>Delphacidae</taxon>
        <taxon>Criomorphinae</taxon>
        <taxon>Laodelphax</taxon>
    </lineage>
</organism>
<dbReference type="Proteomes" id="UP000291343">
    <property type="component" value="Unassembled WGS sequence"/>
</dbReference>
<comment type="caution">
    <text evidence="1">The sequence shown here is derived from an EMBL/GenBank/DDBJ whole genome shotgun (WGS) entry which is preliminary data.</text>
</comment>
<proteinExistence type="predicted"/>
<sequence>MRHAACGRGGGKEEAREATETVKCRLGLAPRRSVWTDRRSIIQMDVLTTHQRSLPDRMPQPPSAPLSLNDIESSVKLSVITVAANNLYGTLVLY</sequence>
<keyword evidence="2" id="KW-1185">Reference proteome</keyword>
<accession>A0A482XQ87</accession>
<reference evidence="1 2" key="1">
    <citation type="journal article" date="2017" name="Gigascience">
        <title>Genome sequence of the small brown planthopper, Laodelphax striatellus.</title>
        <authorList>
            <person name="Zhu J."/>
            <person name="Jiang F."/>
            <person name="Wang X."/>
            <person name="Yang P."/>
            <person name="Bao Y."/>
            <person name="Zhao W."/>
            <person name="Wang W."/>
            <person name="Lu H."/>
            <person name="Wang Q."/>
            <person name="Cui N."/>
            <person name="Li J."/>
            <person name="Chen X."/>
            <person name="Luo L."/>
            <person name="Yu J."/>
            <person name="Kang L."/>
            <person name="Cui F."/>
        </authorList>
    </citation>
    <scope>NUCLEOTIDE SEQUENCE [LARGE SCALE GENOMIC DNA]</scope>
    <source>
        <strain evidence="1">Lst14</strain>
    </source>
</reference>
<name>A0A482XQ87_LAOST</name>
<dbReference type="EMBL" id="QKKF02003357">
    <property type="protein sequence ID" value="RZF47814.1"/>
    <property type="molecule type" value="Genomic_DNA"/>
</dbReference>
<dbReference type="InParanoid" id="A0A482XQ87"/>
<evidence type="ECO:0000313" key="1">
    <source>
        <dbReference type="EMBL" id="RZF47814.1"/>
    </source>
</evidence>
<evidence type="ECO:0000313" key="2">
    <source>
        <dbReference type="Proteomes" id="UP000291343"/>
    </source>
</evidence>
<protein>
    <submittedName>
        <fullName evidence="1">Uncharacterized protein</fullName>
    </submittedName>
</protein>
<gene>
    <name evidence="1" type="ORF">LSTR_LSTR016461</name>
</gene>